<keyword evidence="4" id="KW-1185">Reference proteome</keyword>
<feature type="chain" id="PRO_5018733166" description="Outer membrane protein beta-barrel domain-containing protein" evidence="2">
    <location>
        <begin position="24"/>
        <end position="219"/>
    </location>
</feature>
<evidence type="ECO:0000256" key="1">
    <source>
        <dbReference type="SAM" id="MobiDB-lite"/>
    </source>
</evidence>
<feature type="region of interest" description="Disordered" evidence="1">
    <location>
        <begin position="29"/>
        <end position="57"/>
    </location>
</feature>
<sequence length="219" mass="22958">MRKLSTLLLAGGLAYLTTGQALAQTELNSVPQPGNASQPAAPTPTYPQLPQRPAADAAPRYQGSLTLELGWGAPYGFGVSYAHHLSPNWDINGGLGLGVGGKIGIGTRYYFNPDCPFTPYVGANLVRTGRISDVSVELDGEQAVYSMSPSGTLHLRGGLRWQPGRIGLLATGGYGILLTGDPVTYDVGYNPSQRLRNVVQIINPGGVEVSVGLVIGLGR</sequence>
<reference evidence="3 4" key="1">
    <citation type="submission" date="2018-12" db="EMBL/GenBank/DDBJ databases">
        <authorList>
            <person name="Feng G."/>
            <person name="Zhu H."/>
        </authorList>
    </citation>
    <scope>NUCLEOTIDE SEQUENCE [LARGE SCALE GENOMIC DNA]</scope>
    <source>
        <strain evidence="3 4">LMG 26000</strain>
    </source>
</reference>
<dbReference type="Gene3D" id="2.40.160.20">
    <property type="match status" value="1"/>
</dbReference>
<accession>A0A3R9NA12</accession>
<protein>
    <recommendedName>
        <fullName evidence="5">Outer membrane protein beta-barrel domain-containing protein</fullName>
    </recommendedName>
</protein>
<gene>
    <name evidence="3" type="ORF">EI293_16115</name>
</gene>
<keyword evidence="2" id="KW-0732">Signal</keyword>
<name>A0A3R9NA12_9BACT</name>
<dbReference type="OrthoDB" id="885777at2"/>
<dbReference type="Proteomes" id="UP000270291">
    <property type="component" value="Unassembled WGS sequence"/>
</dbReference>
<evidence type="ECO:0000313" key="4">
    <source>
        <dbReference type="Proteomes" id="UP000270291"/>
    </source>
</evidence>
<proteinExistence type="predicted"/>
<organism evidence="3 4">
    <name type="scientific">Hymenobacter perfusus</name>
    <dbReference type="NCBI Taxonomy" id="1236770"/>
    <lineage>
        <taxon>Bacteria</taxon>
        <taxon>Pseudomonadati</taxon>
        <taxon>Bacteroidota</taxon>
        <taxon>Cytophagia</taxon>
        <taxon>Cytophagales</taxon>
        <taxon>Hymenobacteraceae</taxon>
        <taxon>Hymenobacter</taxon>
    </lineage>
</organism>
<evidence type="ECO:0000256" key="2">
    <source>
        <dbReference type="SAM" id="SignalP"/>
    </source>
</evidence>
<dbReference type="RefSeq" id="WP_125439570.1">
    <property type="nucleotide sequence ID" value="NZ_RWIU01000005.1"/>
</dbReference>
<dbReference type="EMBL" id="RWIU01000005">
    <property type="protein sequence ID" value="RSK42440.1"/>
    <property type="molecule type" value="Genomic_DNA"/>
</dbReference>
<feature type="signal peptide" evidence="2">
    <location>
        <begin position="1"/>
        <end position="23"/>
    </location>
</feature>
<feature type="compositionally biased region" description="Polar residues" evidence="1">
    <location>
        <begin position="29"/>
        <end position="40"/>
    </location>
</feature>
<evidence type="ECO:0008006" key="5">
    <source>
        <dbReference type="Google" id="ProtNLM"/>
    </source>
</evidence>
<evidence type="ECO:0000313" key="3">
    <source>
        <dbReference type="EMBL" id="RSK42440.1"/>
    </source>
</evidence>
<dbReference type="AlphaFoldDB" id="A0A3R9NA12"/>
<comment type="caution">
    <text evidence="3">The sequence shown here is derived from an EMBL/GenBank/DDBJ whole genome shotgun (WGS) entry which is preliminary data.</text>
</comment>